<dbReference type="EMBL" id="LAZR01065886">
    <property type="protein sequence ID" value="KKK54658.1"/>
    <property type="molecule type" value="Genomic_DNA"/>
</dbReference>
<dbReference type="InterPro" id="IPR027417">
    <property type="entry name" value="P-loop_NTPase"/>
</dbReference>
<dbReference type="InterPro" id="IPR006689">
    <property type="entry name" value="Small_GTPase_ARF/SAR"/>
</dbReference>
<dbReference type="GO" id="GO:0005525">
    <property type="term" value="F:GTP binding"/>
    <property type="evidence" value="ECO:0007669"/>
    <property type="project" value="UniProtKB-KW"/>
</dbReference>
<dbReference type="InterPro" id="IPR024156">
    <property type="entry name" value="Small_GTPase_ARF"/>
</dbReference>
<proteinExistence type="predicted"/>
<dbReference type="SMART" id="SM00175">
    <property type="entry name" value="RAB"/>
    <property type="match status" value="1"/>
</dbReference>
<name>A0A0F8WDQ2_9ZZZZ</name>
<dbReference type="SUPFAM" id="SSF52540">
    <property type="entry name" value="P-loop containing nucleoside triphosphate hydrolases"/>
    <property type="match status" value="1"/>
</dbReference>
<dbReference type="Gene3D" id="3.40.50.300">
    <property type="entry name" value="P-loop containing nucleotide triphosphate hydrolases"/>
    <property type="match status" value="1"/>
</dbReference>
<dbReference type="Pfam" id="PF00025">
    <property type="entry name" value="Arf"/>
    <property type="match status" value="1"/>
</dbReference>
<dbReference type="PANTHER" id="PTHR11711">
    <property type="entry name" value="ADP RIBOSYLATION FACTOR-RELATED"/>
    <property type="match status" value="1"/>
</dbReference>
<comment type="caution">
    <text evidence="3">The sequence shown here is derived from an EMBL/GenBank/DDBJ whole genome shotgun (WGS) entry which is preliminary data.</text>
</comment>
<reference evidence="3" key="1">
    <citation type="journal article" date="2015" name="Nature">
        <title>Complex archaea that bridge the gap between prokaryotes and eukaryotes.</title>
        <authorList>
            <person name="Spang A."/>
            <person name="Saw J.H."/>
            <person name="Jorgensen S.L."/>
            <person name="Zaremba-Niedzwiedzka K."/>
            <person name="Martijn J."/>
            <person name="Lind A.E."/>
            <person name="van Eijk R."/>
            <person name="Schleper C."/>
            <person name="Guy L."/>
            <person name="Ettema T.J."/>
        </authorList>
    </citation>
    <scope>NUCLEOTIDE SEQUENCE</scope>
</reference>
<dbReference type="NCBIfam" id="TIGR00231">
    <property type="entry name" value="small_GTP"/>
    <property type="match status" value="1"/>
</dbReference>
<sequence length="272" mass="31040">MVKKDKIHRIKLRKNFLNLFSDFINEDLDDSLIEIINPYLDAIHRNLKPKISVIGFSGVGKTTITNLIKAHEIPISHLPTINGEVGTIKIGKLYFSVWDFAGQDNFNFLWNNFIRGSDIVLLISDSTLKNIENNKLILELIKEEAPYARSAIIANKQDLPNALKVETIERMMGLKTYSIIANDPKNRDKMIRIISDILELSIETSPLLKPLFERDQLIIDIQVALEHEDFKQAAILFEKIANICIEIGDDFLGNEFFKKSEKLNNFLNCAGI</sequence>
<accession>A0A0F8WDQ2</accession>
<evidence type="ECO:0000256" key="2">
    <source>
        <dbReference type="ARBA" id="ARBA00023134"/>
    </source>
</evidence>
<dbReference type="SMART" id="SM00177">
    <property type="entry name" value="ARF"/>
    <property type="match status" value="1"/>
</dbReference>
<keyword evidence="1" id="KW-0547">Nucleotide-binding</keyword>
<gene>
    <name evidence="3" type="ORF">LCGC14_3082480</name>
</gene>
<dbReference type="PRINTS" id="PR00449">
    <property type="entry name" value="RASTRNSFRMNG"/>
</dbReference>
<organism evidence="3">
    <name type="scientific">marine sediment metagenome</name>
    <dbReference type="NCBI Taxonomy" id="412755"/>
    <lineage>
        <taxon>unclassified sequences</taxon>
        <taxon>metagenomes</taxon>
        <taxon>ecological metagenomes</taxon>
    </lineage>
</organism>
<dbReference type="GO" id="GO:0003924">
    <property type="term" value="F:GTPase activity"/>
    <property type="evidence" value="ECO:0007669"/>
    <property type="project" value="InterPro"/>
</dbReference>
<protein>
    <recommendedName>
        <fullName evidence="4">GTP-binding protein</fullName>
    </recommendedName>
</protein>
<keyword evidence="2" id="KW-0342">GTP-binding</keyword>
<dbReference type="AlphaFoldDB" id="A0A0F8WDQ2"/>
<evidence type="ECO:0000313" key="3">
    <source>
        <dbReference type="EMBL" id="KKK54658.1"/>
    </source>
</evidence>
<dbReference type="InterPro" id="IPR005225">
    <property type="entry name" value="Small_GTP-bd"/>
</dbReference>
<evidence type="ECO:0008006" key="4">
    <source>
        <dbReference type="Google" id="ProtNLM"/>
    </source>
</evidence>
<evidence type="ECO:0000256" key="1">
    <source>
        <dbReference type="ARBA" id="ARBA00022741"/>
    </source>
</evidence>